<evidence type="ECO:0000313" key="3">
    <source>
        <dbReference type="EMBL" id="ORX61942.1"/>
    </source>
</evidence>
<dbReference type="Pfam" id="PF00339">
    <property type="entry name" value="Arrestin_N"/>
    <property type="match status" value="1"/>
</dbReference>
<dbReference type="GO" id="GO:0005829">
    <property type="term" value="C:cytosol"/>
    <property type="evidence" value="ECO:0007669"/>
    <property type="project" value="TreeGrafter"/>
</dbReference>
<dbReference type="InterPro" id="IPR050357">
    <property type="entry name" value="Arrestin_domain-protein"/>
</dbReference>
<organism evidence="3 4">
    <name type="scientific">Hesseltinella vesiculosa</name>
    <dbReference type="NCBI Taxonomy" id="101127"/>
    <lineage>
        <taxon>Eukaryota</taxon>
        <taxon>Fungi</taxon>
        <taxon>Fungi incertae sedis</taxon>
        <taxon>Mucoromycota</taxon>
        <taxon>Mucoromycotina</taxon>
        <taxon>Mucoromycetes</taxon>
        <taxon>Mucorales</taxon>
        <taxon>Cunninghamellaceae</taxon>
        <taxon>Hesseltinella</taxon>
    </lineage>
</organism>
<accession>A0A1X2GV88</accession>
<comment type="caution">
    <text evidence="3">The sequence shown here is derived from an EMBL/GenBank/DDBJ whole genome shotgun (WGS) entry which is preliminary data.</text>
</comment>
<feature type="region of interest" description="Disordered" evidence="1">
    <location>
        <begin position="387"/>
        <end position="411"/>
    </location>
</feature>
<dbReference type="InterPro" id="IPR014752">
    <property type="entry name" value="Arrestin-like_C"/>
</dbReference>
<dbReference type="AlphaFoldDB" id="A0A1X2GV88"/>
<dbReference type="EMBL" id="MCGT01000002">
    <property type="protein sequence ID" value="ORX61942.1"/>
    <property type="molecule type" value="Genomic_DNA"/>
</dbReference>
<reference evidence="3 4" key="1">
    <citation type="submission" date="2016-07" db="EMBL/GenBank/DDBJ databases">
        <title>Pervasive Adenine N6-methylation of Active Genes in Fungi.</title>
        <authorList>
            <consortium name="DOE Joint Genome Institute"/>
            <person name="Mondo S.J."/>
            <person name="Dannebaum R.O."/>
            <person name="Kuo R.C."/>
            <person name="Labutti K."/>
            <person name="Haridas S."/>
            <person name="Kuo A."/>
            <person name="Salamov A."/>
            <person name="Ahrendt S.R."/>
            <person name="Lipzen A."/>
            <person name="Sullivan W."/>
            <person name="Andreopoulos W.B."/>
            <person name="Clum A."/>
            <person name="Lindquist E."/>
            <person name="Daum C."/>
            <person name="Ramamoorthy G.K."/>
            <person name="Gryganskyi A."/>
            <person name="Culley D."/>
            <person name="Magnuson J.K."/>
            <person name="James T.Y."/>
            <person name="O'Malley M.A."/>
            <person name="Stajich J.E."/>
            <person name="Spatafora J.W."/>
            <person name="Visel A."/>
            <person name="Grigoriev I.V."/>
        </authorList>
    </citation>
    <scope>NUCLEOTIDE SEQUENCE [LARGE SCALE GENOMIC DNA]</scope>
    <source>
        <strain evidence="3 4">NRRL 3301</strain>
    </source>
</reference>
<protein>
    <submittedName>
        <fullName evidence="3">E set domain-containing protein</fullName>
    </submittedName>
</protein>
<keyword evidence="4" id="KW-1185">Reference proteome</keyword>
<evidence type="ECO:0000313" key="4">
    <source>
        <dbReference type="Proteomes" id="UP000242146"/>
    </source>
</evidence>
<dbReference type="Proteomes" id="UP000242146">
    <property type="component" value="Unassembled WGS sequence"/>
</dbReference>
<dbReference type="GO" id="GO:0030674">
    <property type="term" value="F:protein-macromolecule adaptor activity"/>
    <property type="evidence" value="ECO:0007669"/>
    <property type="project" value="TreeGrafter"/>
</dbReference>
<proteinExistence type="predicted"/>
<dbReference type="InterPro" id="IPR014756">
    <property type="entry name" value="Ig_E-set"/>
</dbReference>
<dbReference type="GO" id="GO:0031625">
    <property type="term" value="F:ubiquitin protein ligase binding"/>
    <property type="evidence" value="ECO:0007669"/>
    <property type="project" value="TreeGrafter"/>
</dbReference>
<gene>
    <name evidence="3" type="ORF">DM01DRAFT_1331418</name>
</gene>
<evidence type="ECO:0000256" key="1">
    <source>
        <dbReference type="SAM" id="MobiDB-lite"/>
    </source>
</evidence>
<dbReference type="PANTHER" id="PTHR11188:SF17">
    <property type="entry name" value="FI21816P1"/>
    <property type="match status" value="1"/>
</dbReference>
<dbReference type="GO" id="GO:0070086">
    <property type="term" value="P:ubiquitin-dependent endocytosis"/>
    <property type="evidence" value="ECO:0007669"/>
    <property type="project" value="TreeGrafter"/>
</dbReference>
<dbReference type="STRING" id="101127.A0A1X2GV88"/>
<dbReference type="GO" id="GO:0005886">
    <property type="term" value="C:plasma membrane"/>
    <property type="evidence" value="ECO:0007669"/>
    <property type="project" value="TreeGrafter"/>
</dbReference>
<dbReference type="SUPFAM" id="SSF81296">
    <property type="entry name" value="E set domains"/>
    <property type="match status" value="1"/>
</dbReference>
<feature type="compositionally biased region" description="Low complexity" evidence="1">
    <location>
        <begin position="401"/>
        <end position="411"/>
    </location>
</feature>
<evidence type="ECO:0000259" key="2">
    <source>
        <dbReference type="Pfam" id="PF00339"/>
    </source>
</evidence>
<feature type="domain" description="Arrestin-like N-terminal" evidence="2">
    <location>
        <begin position="35"/>
        <end position="144"/>
    </location>
</feature>
<dbReference type="OrthoDB" id="2333384at2759"/>
<dbReference type="PANTHER" id="PTHR11188">
    <property type="entry name" value="ARRESTIN DOMAIN CONTAINING PROTEIN"/>
    <property type="match status" value="1"/>
</dbReference>
<dbReference type="Gene3D" id="2.60.40.640">
    <property type="match status" value="1"/>
</dbReference>
<sequence length="518" mass="57819">MPNTQTTKEEPIVRIELDDSFTGILQGEANDESEGCTLSGQVIIDTPRPLRVRRLMVWVEGRCKVHLRKAAGYSMMPTPDSTATRSLFSHYTSLFGQDGQMRVLEAGQHAYYFTFEFPAHLPTSFKGKRGYIRYRLNAMLYRPILSRDIHIAQEIILKRCLMSDLQSDAALYGTVHGQKYDQWLKYSAKGPTMVYREGGLVRLEVALQLLFPDAHKIKAVTSALREHVQYRITDGAGNTVHSRNDNTYPLGYSTFIPDQAADYDPTKLQDYTALFRLIPRVKADTNSPLLRVTHSLVVNIAVEHDGQIQTQDHCPAADQQADLDDGYVSDALSDDCKMHVLSTSQPDIECLADEAAHLSVSDDASTRYELPLNTDISRPELLRANSSSLSQQFTMTPPHSRPTSPSLSRSSSSSSIASIFSLKNRSQDDLVQKLEAKAPLDKVYYQHNKDPCIAVCTLELPLVVTSREHYFDGAHSLPPSYTKTATEAPPGYQQTLDVLPPVPIYRDLSPAPNARPCT</sequence>
<name>A0A1X2GV88_9FUNG</name>
<feature type="compositionally biased region" description="Polar residues" evidence="1">
    <location>
        <begin position="387"/>
        <end position="397"/>
    </location>
</feature>
<dbReference type="InterPro" id="IPR011021">
    <property type="entry name" value="Arrestin-like_N"/>
</dbReference>